<sequence length="197" mass="22892">MHANASQVEFKKNVLSRSHTITACAVDPTNVISKLNVKEQVFDLMKADDIAFEAKKDLLIAHFGNSYLKKHKRERMAYASSTRMRELSRLLISFRKIIYNENVSFKDILHPKHFDMTSSLAMHLGTSLKFTCEELTHLIVKESEGFKCQSSIERKLWLENVKNFKKLVESRWNIELGSLANKDLREKNDGRNHFSYL</sequence>
<keyword evidence="2" id="KW-1185">Reference proteome</keyword>
<name>A0AAV8Y3K8_9CUCU</name>
<proteinExistence type="predicted"/>
<organism evidence="1 2">
    <name type="scientific">Rhamnusium bicolor</name>
    <dbReference type="NCBI Taxonomy" id="1586634"/>
    <lineage>
        <taxon>Eukaryota</taxon>
        <taxon>Metazoa</taxon>
        <taxon>Ecdysozoa</taxon>
        <taxon>Arthropoda</taxon>
        <taxon>Hexapoda</taxon>
        <taxon>Insecta</taxon>
        <taxon>Pterygota</taxon>
        <taxon>Neoptera</taxon>
        <taxon>Endopterygota</taxon>
        <taxon>Coleoptera</taxon>
        <taxon>Polyphaga</taxon>
        <taxon>Cucujiformia</taxon>
        <taxon>Chrysomeloidea</taxon>
        <taxon>Cerambycidae</taxon>
        <taxon>Lepturinae</taxon>
        <taxon>Rhagiini</taxon>
        <taxon>Rhamnusium</taxon>
    </lineage>
</organism>
<dbReference type="EMBL" id="JANEYF010002509">
    <property type="protein sequence ID" value="KAJ8945464.1"/>
    <property type="molecule type" value="Genomic_DNA"/>
</dbReference>
<gene>
    <name evidence="1" type="ORF">NQ314_009216</name>
</gene>
<reference evidence="1" key="1">
    <citation type="journal article" date="2023" name="Insect Mol. Biol.">
        <title>Genome sequencing provides insights into the evolution of gene families encoding plant cell wall-degrading enzymes in longhorned beetles.</title>
        <authorList>
            <person name="Shin N.R."/>
            <person name="Okamura Y."/>
            <person name="Kirsch R."/>
            <person name="Pauchet Y."/>
        </authorList>
    </citation>
    <scope>NUCLEOTIDE SEQUENCE</scope>
    <source>
        <strain evidence="1">RBIC_L_NR</strain>
    </source>
</reference>
<dbReference type="AlphaFoldDB" id="A0AAV8Y3K8"/>
<evidence type="ECO:0000313" key="2">
    <source>
        <dbReference type="Proteomes" id="UP001162156"/>
    </source>
</evidence>
<dbReference type="PANTHER" id="PTHR33480">
    <property type="entry name" value="SET DOMAIN-CONTAINING PROTEIN-RELATED"/>
    <property type="match status" value="1"/>
</dbReference>
<dbReference type="PANTHER" id="PTHR33480:SF1">
    <property type="entry name" value="TYR RECOMBINASE DOMAIN-CONTAINING PROTEIN"/>
    <property type="match status" value="1"/>
</dbReference>
<evidence type="ECO:0000313" key="1">
    <source>
        <dbReference type="EMBL" id="KAJ8945464.1"/>
    </source>
</evidence>
<accession>A0AAV8Y3K8</accession>
<dbReference type="Proteomes" id="UP001162156">
    <property type="component" value="Unassembled WGS sequence"/>
</dbReference>
<protein>
    <submittedName>
        <fullName evidence="1">Uncharacterized protein</fullName>
    </submittedName>
</protein>
<comment type="caution">
    <text evidence="1">The sequence shown here is derived from an EMBL/GenBank/DDBJ whole genome shotgun (WGS) entry which is preliminary data.</text>
</comment>